<feature type="non-terminal residue" evidence="1">
    <location>
        <position position="125"/>
    </location>
</feature>
<keyword evidence="2" id="KW-1185">Reference proteome</keyword>
<name>A0A9P4XYZ2_CRYP1</name>
<dbReference type="OrthoDB" id="3565018at2759"/>
<dbReference type="RefSeq" id="XP_040774442.1">
    <property type="nucleotide sequence ID" value="XM_040916211.1"/>
</dbReference>
<dbReference type="GeneID" id="63833340"/>
<proteinExistence type="predicted"/>
<protein>
    <submittedName>
        <fullName evidence="1">Uncharacterized protein</fullName>
    </submittedName>
</protein>
<dbReference type="Proteomes" id="UP000803844">
    <property type="component" value="Unassembled WGS sequence"/>
</dbReference>
<gene>
    <name evidence="1" type="ORF">M406DRAFT_243377</name>
</gene>
<dbReference type="AlphaFoldDB" id="A0A9P4XYZ2"/>
<evidence type="ECO:0000313" key="1">
    <source>
        <dbReference type="EMBL" id="KAF3763481.1"/>
    </source>
</evidence>
<accession>A0A9P4XYZ2</accession>
<evidence type="ECO:0000313" key="2">
    <source>
        <dbReference type="Proteomes" id="UP000803844"/>
    </source>
</evidence>
<comment type="caution">
    <text evidence="1">The sequence shown here is derived from an EMBL/GenBank/DDBJ whole genome shotgun (WGS) entry which is preliminary data.</text>
</comment>
<reference evidence="1" key="1">
    <citation type="journal article" date="2020" name="Phytopathology">
        <title>Genome sequence of the chestnut blight fungus Cryphonectria parasitica EP155: A fundamental resource for an archetypical invasive plant pathogen.</title>
        <authorList>
            <person name="Crouch J.A."/>
            <person name="Dawe A."/>
            <person name="Aerts A."/>
            <person name="Barry K."/>
            <person name="Churchill A.C.L."/>
            <person name="Grimwood J."/>
            <person name="Hillman B."/>
            <person name="Milgroom M.G."/>
            <person name="Pangilinan J."/>
            <person name="Smith M."/>
            <person name="Salamov A."/>
            <person name="Schmutz J."/>
            <person name="Yadav J."/>
            <person name="Grigoriev I.V."/>
            <person name="Nuss D."/>
        </authorList>
    </citation>
    <scope>NUCLEOTIDE SEQUENCE</scope>
    <source>
        <strain evidence="1">EP155</strain>
    </source>
</reference>
<organism evidence="1 2">
    <name type="scientific">Cryphonectria parasitica (strain ATCC 38755 / EP155)</name>
    <dbReference type="NCBI Taxonomy" id="660469"/>
    <lineage>
        <taxon>Eukaryota</taxon>
        <taxon>Fungi</taxon>
        <taxon>Dikarya</taxon>
        <taxon>Ascomycota</taxon>
        <taxon>Pezizomycotina</taxon>
        <taxon>Sordariomycetes</taxon>
        <taxon>Sordariomycetidae</taxon>
        <taxon>Diaporthales</taxon>
        <taxon>Cryphonectriaceae</taxon>
        <taxon>Cryphonectria-Endothia species complex</taxon>
        <taxon>Cryphonectria</taxon>
    </lineage>
</organism>
<sequence length="125" mass="14802">MSRLLIEGTSVADFVRSMPRQGRSYSLIRYEETIRYAEFPVLDLSTQPQTPAAQNLQRSHLQRTHTEILDMLDWLYDHGVRRIITLRVPDRMAHPHDELEIASVVKRFRVEELDWRILDLSLNIF</sequence>
<dbReference type="EMBL" id="MU032349">
    <property type="protein sequence ID" value="KAF3763481.1"/>
    <property type="molecule type" value="Genomic_DNA"/>
</dbReference>